<protein>
    <recommendedName>
        <fullName evidence="11">Hydroxyethylthiazole kinase</fullName>
        <ecNumber evidence="11">2.7.1.50</ecNumber>
    </recommendedName>
    <alternativeName>
        <fullName evidence="11">4-methyl-5-beta-hydroxyethylthiazole kinase</fullName>
        <shortName evidence="11">TH kinase</shortName>
        <shortName evidence="11">Thz kinase</shortName>
    </alternativeName>
</protein>
<dbReference type="Gene3D" id="3.40.1190.20">
    <property type="match status" value="1"/>
</dbReference>
<dbReference type="RefSeq" id="WP_264841646.1">
    <property type="nucleotide sequence ID" value="NZ_AP025628.1"/>
</dbReference>
<dbReference type="GO" id="GO:0005524">
    <property type="term" value="F:ATP binding"/>
    <property type="evidence" value="ECO:0007669"/>
    <property type="project" value="UniProtKB-UniRule"/>
</dbReference>
<evidence type="ECO:0000256" key="3">
    <source>
        <dbReference type="ARBA" id="ARBA00004868"/>
    </source>
</evidence>
<dbReference type="HAMAP" id="MF_00228">
    <property type="entry name" value="Thz_kinase"/>
    <property type="match status" value="1"/>
</dbReference>
<dbReference type="GO" id="GO:0009229">
    <property type="term" value="P:thiamine diphosphate biosynthetic process"/>
    <property type="evidence" value="ECO:0007669"/>
    <property type="project" value="UniProtKB-UniRule"/>
</dbReference>
<keyword evidence="7 11" id="KW-0418">Kinase</keyword>
<dbReference type="EMBL" id="AP025628">
    <property type="protein sequence ID" value="BDG60963.1"/>
    <property type="molecule type" value="Genomic_DNA"/>
</dbReference>
<reference evidence="12" key="1">
    <citation type="submission" date="2022-03" db="EMBL/GenBank/DDBJ databases">
        <title>Complete genome sequence of Caldinitratiruptor microaerophilus.</title>
        <authorList>
            <person name="Mukaiyama R."/>
            <person name="Nishiyama T."/>
            <person name="Ueda K."/>
        </authorList>
    </citation>
    <scope>NUCLEOTIDE SEQUENCE</scope>
    <source>
        <strain evidence="12">JCM 16183</strain>
    </source>
</reference>
<name>A0AA35G905_9FIRM</name>
<keyword evidence="5 11" id="KW-0479">Metal-binding</keyword>
<evidence type="ECO:0000256" key="5">
    <source>
        <dbReference type="ARBA" id="ARBA00022723"/>
    </source>
</evidence>
<comment type="cofactor">
    <cofactor evidence="2 11">
        <name>Mg(2+)</name>
        <dbReference type="ChEBI" id="CHEBI:18420"/>
    </cofactor>
</comment>
<evidence type="ECO:0000313" key="13">
    <source>
        <dbReference type="Proteomes" id="UP001163687"/>
    </source>
</evidence>
<dbReference type="SUPFAM" id="SSF53613">
    <property type="entry name" value="Ribokinase-like"/>
    <property type="match status" value="1"/>
</dbReference>
<keyword evidence="10 11" id="KW-0784">Thiamine biosynthesis</keyword>
<evidence type="ECO:0000256" key="2">
    <source>
        <dbReference type="ARBA" id="ARBA00001946"/>
    </source>
</evidence>
<evidence type="ECO:0000256" key="7">
    <source>
        <dbReference type="ARBA" id="ARBA00022777"/>
    </source>
</evidence>
<keyword evidence="9 11" id="KW-0460">Magnesium</keyword>
<dbReference type="PIRSF" id="PIRSF000513">
    <property type="entry name" value="Thz_kinase"/>
    <property type="match status" value="1"/>
</dbReference>
<dbReference type="NCBIfam" id="NF006830">
    <property type="entry name" value="PRK09355.1"/>
    <property type="match status" value="1"/>
</dbReference>
<feature type="binding site" evidence="11">
    <location>
        <position position="46"/>
    </location>
    <ligand>
        <name>substrate</name>
    </ligand>
</feature>
<dbReference type="AlphaFoldDB" id="A0AA35G905"/>
<dbReference type="Proteomes" id="UP001163687">
    <property type="component" value="Chromosome"/>
</dbReference>
<keyword evidence="6 11" id="KW-0547">Nucleotide-binding</keyword>
<feature type="binding site" evidence="11">
    <location>
        <position position="122"/>
    </location>
    <ligand>
        <name>ATP</name>
        <dbReference type="ChEBI" id="CHEBI:30616"/>
    </ligand>
</feature>
<accession>A0AA35G905</accession>
<evidence type="ECO:0000256" key="4">
    <source>
        <dbReference type="ARBA" id="ARBA00022679"/>
    </source>
</evidence>
<evidence type="ECO:0000256" key="6">
    <source>
        <dbReference type="ARBA" id="ARBA00022741"/>
    </source>
</evidence>
<organism evidence="12 13">
    <name type="scientific">Caldinitratiruptor microaerophilus</name>
    <dbReference type="NCBI Taxonomy" id="671077"/>
    <lineage>
        <taxon>Bacteria</taxon>
        <taxon>Bacillati</taxon>
        <taxon>Bacillota</taxon>
        <taxon>Clostridia</taxon>
        <taxon>Eubacteriales</taxon>
        <taxon>Symbiobacteriaceae</taxon>
        <taxon>Caldinitratiruptor</taxon>
    </lineage>
</organism>
<feature type="binding site" evidence="11">
    <location>
        <position position="195"/>
    </location>
    <ligand>
        <name>substrate</name>
    </ligand>
</feature>
<evidence type="ECO:0000256" key="1">
    <source>
        <dbReference type="ARBA" id="ARBA00001771"/>
    </source>
</evidence>
<dbReference type="GO" id="GO:0009228">
    <property type="term" value="P:thiamine biosynthetic process"/>
    <property type="evidence" value="ECO:0007669"/>
    <property type="project" value="UniProtKB-KW"/>
</dbReference>
<dbReference type="PRINTS" id="PR01099">
    <property type="entry name" value="HYETHTZKNASE"/>
</dbReference>
<dbReference type="GO" id="GO:0004417">
    <property type="term" value="F:hydroxyethylthiazole kinase activity"/>
    <property type="evidence" value="ECO:0007669"/>
    <property type="project" value="UniProtKB-UniRule"/>
</dbReference>
<dbReference type="Pfam" id="PF02110">
    <property type="entry name" value="HK"/>
    <property type="match status" value="1"/>
</dbReference>
<feature type="binding site" evidence="11">
    <location>
        <position position="168"/>
    </location>
    <ligand>
        <name>ATP</name>
        <dbReference type="ChEBI" id="CHEBI:30616"/>
    </ligand>
</feature>
<keyword evidence="13" id="KW-1185">Reference proteome</keyword>
<sequence length="272" mass="27511">MNWGETAADLLVRVRRERPLIHHLTNLVVMNVTANATLAVGAAPVMAHAAEEVAEMARAARAVVLNIGTLDERWVDSMLRAGRAANDAGVPVVLDPVGAGATELRTRTAERLLRELRVAVLRGNAGEIGVLSGVGGRVQGVDSAGAAAGGAALARAAAQRLGVVAAVTGEVDHVSDGRRVAAVRNGHRLLTAVTGTGCMATAVVAAFVAVGSDPLVAAACALAYYGYAAEVAAARAAGPGSFQVSLFDALYGLTPAELAAGVRIDWVEGGAA</sequence>
<keyword evidence="4 11" id="KW-0808">Transferase</keyword>
<comment type="function">
    <text evidence="11">Catalyzes the phosphorylation of the hydroxyl group of 4-methyl-5-beta-hydroxyethylthiazole (THZ).</text>
</comment>
<dbReference type="InterPro" id="IPR029056">
    <property type="entry name" value="Ribokinase-like"/>
</dbReference>
<comment type="similarity">
    <text evidence="11">Belongs to the Thz kinase family.</text>
</comment>
<dbReference type="KEGG" id="cmic:caldi_20530"/>
<keyword evidence="8 11" id="KW-0067">ATP-binding</keyword>
<evidence type="ECO:0000313" key="12">
    <source>
        <dbReference type="EMBL" id="BDG60963.1"/>
    </source>
</evidence>
<evidence type="ECO:0000256" key="8">
    <source>
        <dbReference type="ARBA" id="ARBA00022840"/>
    </source>
</evidence>
<evidence type="ECO:0000256" key="10">
    <source>
        <dbReference type="ARBA" id="ARBA00022977"/>
    </source>
</evidence>
<dbReference type="GO" id="GO:0000287">
    <property type="term" value="F:magnesium ion binding"/>
    <property type="evidence" value="ECO:0007669"/>
    <property type="project" value="UniProtKB-UniRule"/>
</dbReference>
<proteinExistence type="inferred from homology"/>
<gene>
    <name evidence="11 12" type="primary">thiM</name>
    <name evidence="12" type="ORF">caldi_20530</name>
</gene>
<evidence type="ECO:0000256" key="9">
    <source>
        <dbReference type="ARBA" id="ARBA00022842"/>
    </source>
</evidence>
<dbReference type="CDD" id="cd01170">
    <property type="entry name" value="THZ_kinase"/>
    <property type="match status" value="1"/>
</dbReference>
<comment type="pathway">
    <text evidence="3 11">Cofactor biosynthesis; thiamine diphosphate biosynthesis; 4-methyl-5-(2-phosphoethyl)-thiazole from 5-(2-hydroxyethyl)-4-methylthiazole: step 1/1.</text>
</comment>
<comment type="catalytic activity">
    <reaction evidence="1 11">
        <text>5-(2-hydroxyethyl)-4-methylthiazole + ATP = 4-methyl-5-(2-phosphooxyethyl)-thiazole + ADP + H(+)</text>
        <dbReference type="Rhea" id="RHEA:24212"/>
        <dbReference type="ChEBI" id="CHEBI:15378"/>
        <dbReference type="ChEBI" id="CHEBI:17957"/>
        <dbReference type="ChEBI" id="CHEBI:30616"/>
        <dbReference type="ChEBI" id="CHEBI:58296"/>
        <dbReference type="ChEBI" id="CHEBI:456216"/>
        <dbReference type="EC" id="2.7.1.50"/>
    </reaction>
</comment>
<dbReference type="InterPro" id="IPR000417">
    <property type="entry name" value="Hyethyz_kinase"/>
</dbReference>
<evidence type="ECO:0000256" key="11">
    <source>
        <dbReference type="HAMAP-Rule" id="MF_00228"/>
    </source>
</evidence>
<dbReference type="NCBIfam" id="TIGR00694">
    <property type="entry name" value="thiM"/>
    <property type="match status" value="1"/>
</dbReference>
<dbReference type="EC" id="2.7.1.50" evidence="11"/>